<evidence type="ECO:0000313" key="2">
    <source>
        <dbReference type="Proteomes" id="UP000075391"/>
    </source>
</evidence>
<dbReference type="Proteomes" id="UP000075391">
    <property type="component" value="Unassembled WGS sequence"/>
</dbReference>
<organism evidence="1 2">
    <name type="scientific">Bdellovibrio bacteriovorus</name>
    <dbReference type="NCBI Taxonomy" id="959"/>
    <lineage>
        <taxon>Bacteria</taxon>
        <taxon>Pseudomonadati</taxon>
        <taxon>Bdellovibrionota</taxon>
        <taxon>Bdellovibrionia</taxon>
        <taxon>Bdellovibrionales</taxon>
        <taxon>Pseudobdellovibrionaceae</taxon>
        <taxon>Bdellovibrio</taxon>
    </lineage>
</organism>
<protein>
    <submittedName>
        <fullName evidence="1">Uncharacterized protein</fullName>
    </submittedName>
</protein>
<evidence type="ECO:0000313" key="1">
    <source>
        <dbReference type="EMBL" id="KYG60380.1"/>
    </source>
</evidence>
<comment type="caution">
    <text evidence="1">The sequence shown here is derived from an EMBL/GenBank/DDBJ whole genome shotgun (WGS) entry which is preliminary data.</text>
</comment>
<proteinExistence type="predicted"/>
<gene>
    <name evidence="1" type="ORF">AZI85_12980</name>
</gene>
<dbReference type="EMBL" id="LUKF01000020">
    <property type="protein sequence ID" value="KYG60380.1"/>
    <property type="molecule type" value="Genomic_DNA"/>
</dbReference>
<accession>A0A150WBU7</accession>
<name>A0A150WBU7_BDEBC</name>
<dbReference type="OrthoDB" id="5295095at2"/>
<dbReference type="AlphaFoldDB" id="A0A150WBU7"/>
<sequence length="222" mass="25524">MDVIVFSLSLLVFILGLAIFSNRARARQEIPFELKPNCLLTRWPLLFVTGPRSLFYFSKYWNIYTVFLAEHGYEVFTLHLPWKNAEQRKERFRQFLEQQEKNQRRFHLVLDAPTMEEFSDLLASRRSLSVISITELADVGAEDPRALSLKAYPVPKEVIEIPASSASLLLELSYSLHRQSAKNKKLASLNVLGANTKTALENSHRLLTRAQTLAEMDLRDSL</sequence>
<dbReference type="RefSeq" id="WP_063245146.1">
    <property type="nucleotide sequence ID" value="NZ_LUKF01000020.1"/>
</dbReference>
<reference evidence="1 2" key="1">
    <citation type="submission" date="2016-03" db="EMBL/GenBank/DDBJ databases">
        <authorList>
            <person name="Ploux O."/>
        </authorList>
    </citation>
    <scope>NUCLEOTIDE SEQUENCE [LARGE SCALE GENOMIC DNA]</scope>
    <source>
        <strain evidence="1 2">BER2</strain>
    </source>
</reference>